<keyword evidence="7" id="KW-1185">Reference proteome</keyword>
<dbReference type="GO" id="GO:0005829">
    <property type="term" value="C:cytosol"/>
    <property type="evidence" value="ECO:0007669"/>
    <property type="project" value="TreeGrafter"/>
</dbReference>
<reference evidence="6" key="1">
    <citation type="submission" date="2021-01" db="EMBL/GenBank/DDBJ databases">
        <title>Ramlibacter sp. strain AW1 16S ribosomal RNA gene Genome sequencing and assembly.</title>
        <authorList>
            <person name="Kang M."/>
        </authorList>
    </citation>
    <scope>NUCLEOTIDE SEQUENCE</scope>
    <source>
        <strain evidence="6">AW1</strain>
    </source>
</reference>
<dbReference type="PANTHER" id="PTHR30419:SF30">
    <property type="entry name" value="LYSR FAMILY TRANSCRIPTIONAL REGULATOR"/>
    <property type="match status" value="1"/>
</dbReference>
<dbReference type="PROSITE" id="PS50931">
    <property type="entry name" value="HTH_LYSR"/>
    <property type="match status" value="1"/>
</dbReference>
<comment type="similarity">
    <text evidence="1">Belongs to the LysR transcriptional regulatory family.</text>
</comment>
<dbReference type="EMBL" id="JAEQNA010000005">
    <property type="protein sequence ID" value="MBL0421616.1"/>
    <property type="molecule type" value="Genomic_DNA"/>
</dbReference>
<feature type="domain" description="HTH lysR-type" evidence="5">
    <location>
        <begin position="1"/>
        <end position="60"/>
    </location>
</feature>
<organism evidence="6 7">
    <name type="scientific">Ramlibacter aurantiacus</name>
    <dbReference type="NCBI Taxonomy" id="2801330"/>
    <lineage>
        <taxon>Bacteria</taxon>
        <taxon>Pseudomonadati</taxon>
        <taxon>Pseudomonadota</taxon>
        <taxon>Betaproteobacteria</taxon>
        <taxon>Burkholderiales</taxon>
        <taxon>Comamonadaceae</taxon>
        <taxon>Ramlibacter</taxon>
    </lineage>
</organism>
<evidence type="ECO:0000259" key="5">
    <source>
        <dbReference type="PROSITE" id="PS50931"/>
    </source>
</evidence>
<evidence type="ECO:0000256" key="4">
    <source>
        <dbReference type="ARBA" id="ARBA00023163"/>
    </source>
</evidence>
<keyword evidence="4" id="KW-0804">Transcription</keyword>
<dbReference type="Pfam" id="PF03466">
    <property type="entry name" value="LysR_substrate"/>
    <property type="match status" value="1"/>
</dbReference>
<proteinExistence type="inferred from homology"/>
<sequence>MDLKLHHFRSLLAVGDQGSIRAAARATGITQSALTRSLQEAQAAIGEPLFDRREGRLTATPTGEVVLASARAVVAGVDAAAVELQQLADQRRQQVAVAVAQPLGCTALPQAVRWFYARFPDTRLSLYDPSSVDAIAGLRSGQLDFAVVDDVPPSREDEFQHEPVGSYARSIVTRRAHPLRHGGTGALHAQEWVCSGGRSPGGTEKFLGLFDQAGVARPRRVHQSDYFMALQILRDSDALSVWPDALLDELGDGSLASVELPPLAPEPLHLALVRRRDLPLSSAGAYLAECIREAAAQPSADPAISWS</sequence>
<accession>A0A936ZS95</accession>
<dbReference type="Pfam" id="PF00126">
    <property type="entry name" value="HTH_1"/>
    <property type="match status" value="1"/>
</dbReference>
<dbReference type="SUPFAM" id="SSF46785">
    <property type="entry name" value="Winged helix' DNA-binding domain"/>
    <property type="match status" value="1"/>
</dbReference>
<dbReference type="InterPro" id="IPR050950">
    <property type="entry name" value="HTH-type_LysR_regulators"/>
</dbReference>
<dbReference type="AlphaFoldDB" id="A0A936ZS95"/>
<protein>
    <submittedName>
        <fullName evidence="6">LysR family transcriptional regulator</fullName>
    </submittedName>
</protein>
<dbReference type="InterPro" id="IPR036388">
    <property type="entry name" value="WH-like_DNA-bd_sf"/>
</dbReference>
<dbReference type="InterPro" id="IPR005119">
    <property type="entry name" value="LysR_subst-bd"/>
</dbReference>
<gene>
    <name evidence="6" type="ORF">JI739_14765</name>
</gene>
<evidence type="ECO:0000313" key="6">
    <source>
        <dbReference type="EMBL" id="MBL0421616.1"/>
    </source>
</evidence>
<dbReference type="PANTHER" id="PTHR30419">
    <property type="entry name" value="HTH-TYPE TRANSCRIPTIONAL REGULATOR YBHD"/>
    <property type="match status" value="1"/>
</dbReference>
<evidence type="ECO:0000256" key="2">
    <source>
        <dbReference type="ARBA" id="ARBA00023015"/>
    </source>
</evidence>
<evidence type="ECO:0000256" key="3">
    <source>
        <dbReference type="ARBA" id="ARBA00023125"/>
    </source>
</evidence>
<dbReference type="InterPro" id="IPR000847">
    <property type="entry name" value="LysR_HTH_N"/>
</dbReference>
<dbReference type="RefSeq" id="WP_201684687.1">
    <property type="nucleotide sequence ID" value="NZ_JAEQNA010000005.1"/>
</dbReference>
<evidence type="ECO:0000313" key="7">
    <source>
        <dbReference type="Proteomes" id="UP000613011"/>
    </source>
</evidence>
<dbReference type="GO" id="GO:0003677">
    <property type="term" value="F:DNA binding"/>
    <property type="evidence" value="ECO:0007669"/>
    <property type="project" value="UniProtKB-KW"/>
</dbReference>
<dbReference type="Proteomes" id="UP000613011">
    <property type="component" value="Unassembled WGS sequence"/>
</dbReference>
<dbReference type="GO" id="GO:0003700">
    <property type="term" value="F:DNA-binding transcription factor activity"/>
    <property type="evidence" value="ECO:0007669"/>
    <property type="project" value="InterPro"/>
</dbReference>
<dbReference type="InterPro" id="IPR036390">
    <property type="entry name" value="WH_DNA-bd_sf"/>
</dbReference>
<dbReference type="Gene3D" id="1.10.10.10">
    <property type="entry name" value="Winged helix-like DNA-binding domain superfamily/Winged helix DNA-binding domain"/>
    <property type="match status" value="1"/>
</dbReference>
<keyword evidence="3" id="KW-0238">DNA-binding</keyword>
<name>A0A936ZS95_9BURK</name>
<dbReference type="SUPFAM" id="SSF53850">
    <property type="entry name" value="Periplasmic binding protein-like II"/>
    <property type="match status" value="1"/>
</dbReference>
<evidence type="ECO:0000256" key="1">
    <source>
        <dbReference type="ARBA" id="ARBA00009437"/>
    </source>
</evidence>
<keyword evidence="2" id="KW-0805">Transcription regulation</keyword>
<dbReference type="Gene3D" id="3.40.190.10">
    <property type="entry name" value="Periplasmic binding protein-like II"/>
    <property type="match status" value="2"/>
</dbReference>
<comment type="caution">
    <text evidence="6">The sequence shown here is derived from an EMBL/GenBank/DDBJ whole genome shotgun (WGS) entry which is preliminary data.</text>
</comment>